<dbReference type="InterPro" id="IPR015590">
    <property type="entry name" value="Aldehyde_DH_dom"/>
</dbReference>
<evidence type="ECO:0000259" key="5">
    <source>
        <dbReference type="Pfam" id="PF00171"/>
    </source>
</evidence>
<dbReference type="PROSITE" id="PS00687">
    <property type="entry name" value="ALDEHYDE_DEHYDR_GLU"/>
    <property type="match status" value="1"/>
</dbReference>
<dbReference type="Pfam" id="PF00171">
    <property type="entry name" value="Aldedh"/>
    <property type="match status" value="2"/>
</dbReference>
<evidence type="ECO:0000256" key="4">
    <source>
        <dbReference type="RuleBase" id="RU003345"/>
    </source>
</evidence>
<feature type="domain" description="Aldehyde dehydrogenase" evidence="5">
    <location>
        <begin position="52"/>
        <end position="112"/>
    </location>
</feature>
<evidence type="ECO:0000256" key="1">
    <source>
        <dbReference type="ARBA" id="ARBA00009986"/>
    </source>
</evidence>
<reference evidence="6" key="1">
    <citation type="journal article" date="2020" name="BMC">
        <title>Leishmania infection induces a limited differential gene expression in the sand fly midgut.</title>
        <authorList>
            <person name="Coutinho-Abreu I.V."/>
            <person name="Serafim T.D."/>
            <person name="Meneses C."/>
            <person name="Kamhawi S."/>
            <person name="Oliveira F."/>
            <person name="Valenzuela J.G."/>
        </authorList>
    </citation>
    <scope>NUCLEOTIDE SEQUENCE</scope>
    <source>
        <strain evidence="6">Jacobina</strain>
        <tissue evidence="6">Midgut</tissue>
    </source>
</reference>
<dbReference type="InterPro" id="IPR016162">
    <property type="entry name" value="Ald_DH_N"/>
</dbReference>
<keyword evidence="2 4" id="KW-0560">Oxidoreductase</keyword>
<comment type="similarity">
    <text evidence="1 4">Belongs to the aldehyde dehydrogenase family.</text>
</comment>
<dbReference type="AlphaFoldDB" id="A0A7G3AAX0"/>
<dbReference type="CDD" id="cd07141">
    <property type="entry name" value="ALDH_F1AB_F2_RALDH1"/>
    <property type="match status" value="1"/>
</dbReference>
<evidence type="ECO:0000313" key="6">
    <source>
        <dbReference type="EMBL" id="MBC1169257.1"/>
    </source>
</evidence>
<dbReference type="Gene3D" id="3.40.309.10">
    <property type="entry name" value="Aldehyde Dehydrogenase, Chain A, domain 2"/>
    <property type="match status" value="1"/>
</dbReference>
<dbReference type="PROSITE" id="PS00070">
    <property type="entry name" value="ALDEHYDE_DEHYDR_CYS"/>
    <property type="match status" value="1"/>
</dbReference>
<dbReference type="VEuPathDB" id="VectorBase:LLONM1_002395"/>
<dbReference type="EMBL" id="GITU01000554">
    <property type="protein sequence ID" value="MBC1169257.1"/>
    <property type="molecule type" value="Transcribed_RNA"/>
</dbReference>
<dbReference type="GO" id="GO:0016620">
    <property type="term" value="F:oxidoreductase activity, acting on the aldehyde or oxo group of donors, NAD or NADP as acceptor"/>
    <property type="evidence" value="ECO:0007669"/>
    <property type="project" value="InterPro"/>
</dbReference>
<evidence type="ECO:0000256" key="2">
    <source>
        <dbReference type="ARBA" id="ARBA00023002"/>
    </source>
</evidence>
<organism evidence="6">
    <name type="scientific">Lutzomyia longipalpis</name>
    <name type="common">Sand fly</name>
    <dbReference type="NCBI Taxonomy" id="7200"/>
    <lineage>
        <taxon>Eukaryota</taxon>
        <taxon>Metazoa</taxon>
        <taxon>Ecdysozoa</taxon>
        <taxon>Arthropoda</taxon>
        <taxon>Hexapoda</taxon>
        <taxon>Insecta</taxon>
        <taxon>Pterygota</taxon>
        <taxon>Neoptera</taxon>
        <taxon>Endopterygota</taxon>
        <taxon>Diptera</taxon>
        <taxon>Nematocera</taxon>
        <taxon>Psychodoidea</taxon>
        <taxon>Psychodidae</taxon>
        <taxon>Lutzomyia</taxon>
        <taxon>Lutzomyia</taxon>
    </lineage>
</organism>
<dbReference type="VEuPathDB" id="VectorBase:LLONM1_005198"/>
<accession>A0A7G3AAX0</accession>
<feature type="domain" description="Aldehyde dehydrogenase" evidence="5">
    <location>
        <begin position="118"/>
        <end position="580"/>
    </location>
</feature>
<dbReference type="SUPFAM" id="SSF53720">
    <property type="entry name" value="ALDH-like"/>
    <property type="match status" value="2"/>
</dbReference>
<dbReference type="PANTHER" id="PTHR11699">
    <property type="entry name" value="ALDEHYDE DEHYDROGENASE-RELATED"/>
    <property type="match status" value="1"/>
</dbReference>
<proteinExistence type="inferred from homology"/>
<dbReference type="InterPro" id="IPR016160">
    <property type="entry name" value="Ald_DH_CS_CYS"/>
</dbReference>
<dbReference type="InterPro" id="IPR029510">
    <property type="entry name" value="Ald_DH_CS_GLU"/>
</dbReference>
<dbReference type="InterPro" id="IPR016163">
    <property type="entry name" value="Ald_DH_C"/>
</dbReference>
<dbReference type="Gene3D" id="3.40.605.10">
    <property type="entry name" value="Aldehyde Dehydrogenase, Chain A, domain 1"/>
    <property type="match status" value="3"/>
</dbReference>
<evidence type="ECO:0000256" key="3">
    <source>
        <dbReference type="PROSITE-ProRule" id="PRU10007"/>
    </source>
</evidence>
<dbReference type="FunFam" id="3.40.605.10:FF:000026">
    <property type="entry name" value="Aldehyde dehydrogenase, putative"/>
    <property type="match status" value="1"/>
</dbReference>
<protein>
    <submittedName>
        <fullName evidence="6">Putative aldehyde dehydrogenase</fullName>
    </submittedName>
</protein>
<name>A0A7G3AAX0_LUTLO</name>
<dbReference type="InterPro" id="IPR016161">
    <property type="entry name" value="Ald_DH/histidinol_DH"/>
</dbReference>
<feature type="active site" evidence="3">
    <location>
        <position position="357"/>
    </location>
</feature>
<sequence>MANPNQQVVYTKLFINNEFVDAKSGKTFPTINPANCKKIADIAEADKRDINILANLESLDNGKPFGDSVFDINCAIDTFRYYAGWADKIHGNTIPADGASLTLTRKEPVGVLFINNEFVDAKSGKTFPTINPANCKKIADIAEADKEDIDAAVEAAKKAFARGSEWRNLDASARGRLLYKFADLVERDINILANLESLDNGKPFGDSVFDINCAIDTFRYYAGWADKIHGNTIPADGASLTLTRKEPVGVVGQIIPWNYPILMLAWKWGPAIAAGCTIVLKPAEQTPLTALHCCALAKEAGFPAGVINVVPGYGPTAGQAIAAHPGIHKVAFTGSVDVGKLVMEAAAKSNLKKVSLELGGKSPLVIFDDCNLDEAVEIAHNAIFANHGQNCCAGSRTFVQEGIYEEFVKKSVELAKKRKVGDAFAADVQQGPQVNDMIFNRILKYIESGKNEGAKVEFGGKRWGNEGYFIEPTIFSGVTDGMTIAKEEIFGPVQSILKFKTLEEVIERSNATNYGLASGIVTNNLNTALVFAQAVQAGSVWVNCYDAVVPQAPFGGFKQSGAGRELGEDGLDLYLETKTISIKLPTNN</sequence>
<dbReference type="FunFam" id="3.40.605.10:FF:000050">
    <property type="entry name" value="Aldehyde dehydrogenase, mitochondrial"/>
    <property type="match status" value="1"/>
</dbReference>
<dbReference type="FunFam" id="3.40.309.10:FF:000001">
    <property type="entry name" value="Mitochondrial aldehyde dehydrogenase 2"/>
    <property type="match status" value="1"/>
</dbReference>